<evidence type="ECO:0000313" key="2">
    <source>
        <dbReference type="Proteomes" id="UP001180020"/>
    </source>
</evidence>
<dbReference type="AlphaFoldDB" id="A0AAV9FVY1"/>
<dbReference type="EMBL" id="JAUJYO010000001">
    <property type="protein sequence ID" value="KAK1327202.1"/>
    <property type="molecule type" value="Genomic_DNA"/>
</dbReference>
<reference evidence="1" key="2">
    <citation type="submission" date="2023-06" db="EMBL/GenBank/DDBJ databases">
        <authorList>
            <person name="Ma L."/>
            <person name="Liu K.-W."/>
            <person name="Li Z."/>
            <person name="Hsiao Y.-Y."/>
            <person name="Qi Y."/>
            <person name="Fu T."/>
            <person name="Tang G."/>
            <person name="Zhang D."/>
            <person name="Sun W.-H."/>
            <person name="Liu D.-K."/>
            <person name="Li Y."/>
            <person name="Chen G.-Z."/>
            <person name="Liu X.-D."/>
            <person name="Liao X.-Y."/>
            <person name="Jiang Y.-T."/>
            <person name="Yu X."/>
            <person name="Hao Y."/>
            <person name="Huang J."/>
            <person name="Zhao X.-W."/>
            <person name="Ke S."/>
            <person name="Chen Y.-Y."/>
            <person name="Wu W.-L."/>
            <person name="Hsu J.-L."/>
            <person name="Lin Y.-F."/>
            <person name="Huang M.-D."/>
            <person name="Li C.-Y."/>
            <person name="Huang L."/>
            <person name="Wang Z.-W."/>
            <person name="Zhao X."/>
            <person name="Zhong W.-Y."/>
            <person name="Peng D.-H."/>
            <person name="Ahmad S."/>
            <person name="Lan S."/>
            <person name="Zhang J.-S."/>
            <person name="Tsai W.-C."/>
            <person name="Van De Peer Y."/>
            <person name="Liu Z.-J."/>
        </authorList>
    </citation>
    <scope>NUCLEOTIDE SEQUENCE</scope>
    <source>
        <strain evidence="1">CP</strain>
        <tissue evidence="1">Leaves</tissue>
    </source>
</reference>
<gene>
    <name evidence="1" type="ORF">QJS10_CPA01g01431</name>
</gene>
<keyword evidence="2" id="KW-1185">Reference proteome</keyword>
<comment type="caution">
    <text evidence="1">The sequence shown here is derived from an EMBL/GenBank/DDBJ whole genome shotgun (WGS) entry which is preliminary data.</text>
</comment>
<dbReference type="PANTHER" id="PTHR11138:SF5">
    <property type="entry name" value="METHIONYL-TRNA FORMYLTRANSFERASE, MITOCHONDRIAL"/>
    <property type="match status" value="1"/>
</dbReference>
<dbReference type="GO" id="GO:0004479">
    <property type="term" value="F:methionyl-tRNA formyltransferase activity"/>
    <property type="evidence" value="ECO:0007669"/>
    <property type="project" value="TreeGrafter"/>
</dbReference>
<dbReference type="Gene3D" id="3.40.50.170">
    <property type="entry name" value="Formyl transferase, N-terminal domain"/>
    <property type="match status" value="1"/>
</dbReference>
<reference evidence="1" key="1">
    <citation type="journal article" date="2023" name="Nat. Commun.">
        <title>Diploid and tetraploid genomes of Acorus and the evolution of monocots.</title>
        <authorList>
            <person name="Ma L."/>
            <person name="Liu K.W."/>
            <person name="Li Z."/>
            <person name="Hsiao Y.Y."/>
            <person name="Qi Y."/>
            <person name="Fu T."/>
            <person name="Tang G.D."/>
            <person name="Zhang D."/>
            <person name="Sun W.H."/>
            <person name="Liu D.K."/>
            <person name="Li Y."/>
            <person name="Chen G.Z."/>
            <person name="Liu X.D."/>
            <person name="Liao X.Y."/>
            <person name="Jiang Y.T."/>
            <person name="Yu X."/>
            <person name="Hao Y."/>
            <person name="Huang J."/>
            <person name="Zhao X.W."/>
            <person name="Ke S."/>
            <person name="Chen Y.Y."/>
            <person name="Wu W.L."/>
            <person name="Hsu J.L."/>
            <person name="Lin Y.F."/>
            <person name="Huang M.D."/>
            <person name="Li C.Y."/>
            <person name="Huang L."/>
            <person name="Wang Z.W."/>
            <person name="Zhao X."/>
            <person name="Zhong W.Y."/>
            <person name="Peng D.H."/>
            <person name="Ahmad S."/>
            <person name="Lan S."/>
            <person name="Zhang J.S."/>
            <person name="Tsai W.C."/>
            <person name="Van de Peer Y."/>
            <person name="Liu Z.J."/>
        </authorList>
    </citation>
    <scope>NUCLEOTIDE SEQUENCE</scope>
    <source>
        <strain evidence="1">CP</strain>
    </source>
</reference>
<dbReference type="PANTHER" id="PTHR11138">
    <property type="entry name" value="METHIONYL-TRNA FORMYLTRANSFERASE"/>
    <property type="match status" value="1"/>
</dbReference>
<dbReference type="GO" id="GO:0005739">
    <property type="term" value="C:mitochondrion"/>
    <property type="evidence" value="ECO:0007669"/>
    <property type="project" value="TreeGrafter"/>
</dbReference>
<name>A0AAV9FVY1_ACOCL</name>
<accession>A0AAV9FVY1</accession>
<evidence type="ECO:0000313" key="1">
    <source>
        <dbReference type="EMBL" id="KAK1327202.1"/>
    </source>
</evidence>
<dbReference type="Proteomes" id="UP001180020">
    <property type="component" value="Unassembled WGS sequence"/>
</dbReference>
<protein>
    <submittedName>
        <fullName evidence="1">Uncharacterized protein</fullName>
    </submittedName>
</protein>
<dbReference type="SUPFAM" id="SSF53328">
    <property type="entry name" value="Formyltransferase"/>
    <property type="match status" value="1"/>
</dbReference>
<dbReference type="InterPro" id="IPR036477">
    <property type="entry name" value="Formyl_transf_N_sf"/>
</dbReference>
<sequence length="121" mass="13072">MASSMLLRRFLCCSNGASVLDPTNIKKKQLVFMGSPQVSASVLESLLNASRAPESIFQLAAIVTQSPSGRGRGKKVMPSPVAQHALDNGFPPDLIFTPERAGELMGIFCLASFLKFHYMAQ</sequence>
<proteinExistence type="predicted"/>
<organism evidence="1 2">
    <name type="scientific">Acorus calamus</name>
    <name type="common">Sweet flag</name>
    <dbReference type="NCBI Taxonomy" id="4465"/>
    <lineage>
        <taxon>Eukaryota</taxon>
        <taxon>Viridiplantae</taxon>
        <taxon>Streptophyta</taxon>
        <taxon>Embryophyta</taxon>
        <taxon>Tracheophyta</taxon>
        <taxon>Spermatophyta</taxon>
        <taxon>Magnoliopsida</taxon>
        <taxon>Liliopsida</taxon>
        <taxon>Acoraceae</taxon>
        <taxon>Acorus</taxon>
    </lineage>
</organism>